<gene>
    <name evidence="3" type="ORF">ACFOEX_10435</name>
</gene>
<dbReference type="RefSeq" id="WP_376831202.1">
    <property type="nucleotide sequence ID" value="NZ_JBHLWR010000006.1"/>
</dbReference>
<keyword evidence="4" id="KW-1185">Reference proteome</keyword>
<dbReference type="Gene3D" id="2.40.160.210">
    <property type="entry name" value="Acyl-CoA thioesterase, double hotdog domain"/>
    <property type="match status" value="1"/>
</dbReference>
<dbReference type="SUPFAM" id="SSF54637">
    <property type="entry name" value="Thioesterase/thiol ester dehydrase-isomerase"/>
    <property type="match status" value="2"/>
</dbReference>
<dbReference type="InterPro" id="IPR029069">
    <property type="entry name" value="HotDog_dom_sf"/>
</dbReference>
<accession>A0ABV7LGA8</accession>
<dbReference type="Pfam" id="PF13622">
    <property type="entry name" value="4HBT_3"/>
    <property type="match status" value="1"/>
</dbReference>
<feature type="domain" description="Acyl-CoA thioesterase-like N-terminal HotDog" evidence="1">
    <location>
        <begin position="23"/>
        <end position="105"/>
    </location>
</feature>
<sequence length="262" mass="27820">MTPFSRLMAGMTEAGDALKVFVSDDWLQGRTTYGGLSAALCARAAEVAVPDLPPLRSAQFSFIGPASGWLEARPAVLRRGKSAVCVGVDLTSDGAVATRAVLTYGAARESRLSYQGKPFPRAADVDDSPDFFGGRQGPTFSQHFELRAAGGVLPMSGSSEPEYVIWVRHRDGAAGSGPVSLLALADAPPPTAMALLKEFGPISTMTWMVDFTPEAHRGVTGWTLLRMHAEDIGEGYSTQETAVWSGTGRLLALSRQTIALFV</sequence>
<evidence type="ECO:0000259" key="1">
    <source>
        <dbReference type="Pfam" id="PF13622"/>
    </source>
</evidence>
<dbReference type="EMBL" id="JBHRUV010000054">
    <property type="protein sequence ID" value="MFC3266768.1"/>
    <property type="molecule type" value="Genomic_DNA"/>
</dbReference>
<proteinExistence type="predicted"/>
<dbReference type="Pfam" id="PF20789">
    <property type="entry name" value="4HBT_3C"/>
    <property type="match status" value="1"/>
</dbReference>
<dbReference type="InterPro" id="IPR049449">
    <property type="entry name" value="TesB_ACOT8-like_N"/>
</dbReference>
<evidence type="ECO:0000259" key="2">
    <source>
        <dbReference type="Pfam" id="PF20789"/>
    </source>
</evidence>
<protein>
    <submittedName>
        <fullName evidence="3">Thioesterase family protein</fullName>
    </submittedName>
</protein>
<comment type="caution">
    <text evidence="3">The sequence shown here is derived from an EMBL/GenBank/DDBJ whole genome shotgun (WGS) entry which is preliminary data.</text>
</comment>
<organism evidence="3 4">
    <name type="scientific">Camelimonas abortus</name>
    <dbReference type="NCBI Taxonomy" id="1017184"/>
    <lineage>
        <taxon>Bacteria</taxon>
        <taxon>Pseudomonadati</taxon>
        <taxon>Pseudomonadota</taxon>
        <taxon>Alphaproteobacteria</taxon>
        <taxon>Hyphomicrobiales</taxon>
        <taxon>Chelatococcaceae</taxon>
        <taxon>Camelimonas</taxon>
    </lineage>
</organism>
<evidence type="ECO:0000313" key="4">
    <source>
        <dbReference type="Proteomes" id="UP001595536"/>
    </source>
</evidence>
<dbReference type="InterPro" id="IPR042171">
    <property type="entry name" value="Acyl-CoA_hotdog"/>
</dbReference>
<evidence type="ECO:0000313" key="3">
    <source>
        <dbReference type="EMBL" id="MFC3266768.1"/>
    </source>
</evidence>
<feature type="domain" description="Acyl-CoA thioesterase-like C-terminal" evidence="2">
    <location>
        <begin position="130"/>
        <end position="258"/>
    </location>
</feature>
<dbReference type="Proteomes" id="UP001595536">
    <property type="component" value="Unassembled WGS sequence"/>
</dbReference>
<reference evidence="4" key="1">
    <citation type="journal article" date="2019" name="Int. J. Syst. Evol. Microbiol.">
        <title>The Global Catalogue of Microorganisms (GCM) 10K type strain sequencing project: providing services to taxonomists for standard genome sequencing and annotation.</title>
        <authorList>
            <consortium name="The Broad Institute Genomics Platform"/>
            <consortium name="The Broad Institute Genome Sequencing Center for Infectious Disease"/>
            <person name="Wu L."/>
            <person name="Ma J."/>
        </authorList>
    </citation>
    <scope>NUCLEOTIDE SEQUENCE [LARGE SCALE GENOMIC DNA]</scope>
    <source>
        <strain evidence="4">CCM 7941</strain>
    </source>
</reference>
<name>A0ABV7LGA8_9HYPH</name>
<dbReference type="InterPro" id="IPR049450">
    <property type="entry name" value="ACOT8-like_C"/>
</dbReference>